<dbReference type="Gene3D" id="2.60.120.920">
    <property type="match status" value="1"/>
</dbReference>
<evidence type="ECO:0000313" key="7">
    <source>
        <dbReference type="Ensembl" id="ENSNMLP00000000795.1"/>
    </source>
</evidence>
<reference evidence="7" key="2">
    <citation type="submission" date="2025-09" db="UniProtKB">
        <authorList>
            <consortium name="Ensembl"/>
        </authorList>
    </citation>
    <scope>IDENTIFICATION</scope>
</reference>
<evidence type="ECO:0000256" key="4">
    <source>
        <dbReference type="PROSITE-ProRule" id="PRU00024"/>
    </source>
</evidence>
<feature type="coiled-coil region" evidence="5">
    <location>
        <begin position="136"/>
        <end position="192"/>
    </location>
</feature>
<dbReference type="CDD" id="cd19769">
    <property type="entry name" value="Bbox2_TRIM16-like"/>
    <property type="match status" value="1"/>
</dbReference>
<dbReference type="Proteomes" id="UP000694523">
    <property type="component" value="Unplaced"/>
</dbReference>
<dbReference type="Pfam" id="PF00643">
    <property type="entry name" value="zf-B_box"/>
    <property type="match status" value="1"/>
</dbReference>
<sequence>ITRSASPSPSPLRRQTVRHRRPAELCADPGDVLCDVCTERKLKAVQTCLKCLVSYCETHLQPHLQVTPLRKHQLVDPSHNLQENVCFEHNEFKRMFCRSDQQLICYICLVETHKGHDTVPAAPERDRRQAQLQAQRDPLLEMIKDEETDLEKLQQEAENICHSAEEAVRHNRESFRKLIRVLKQKRSKIEQQIHTQQQIQLCQVKERQNQLQEDVSEMKRTVYELDELSATPDHNHFLRHSAALSNAMNRAPPPRVQDSGHIRYYGDTNAAVSAIMETVRIALNEGMTNVTLSQVDVLLYPAEPTTKEGFLKYACDITLFTNGGHNVVSLTEDNRRATLKARQGYSENDRECHALSREVLPDRCYWEVQCEGSGVRVVVGKHSGYNSFDGRFWALVRSASSGYTFCSENRTVRIPGPVSDTVGVYLDRQRGILSFYRVAETMAFLHRVQTVFPESLQTGVALLDFSKKLNKVKSLPSLSYTVFLL</sequence>
<keyword evidence="5" id="KW-0175">Coiled coil</keyword>
<dbReference type="Gene3D" id="4.10.830.40">
    <property type="match status" value="1"/>
</dbReference>
<name>A0A8C6S4F6_9GOBI</name>
<dbReference type="PANTHER" id="PTHR25465">
    <property type="entry name" value="B-BOX DOMAIN CONTAINING"/>
    <property type="match status" value="1"/>
</dbReference>
<organism evidence="7 8">
    <name type="scientific">Neogobius melanostomus</name>
    <name type="common">round goby</name>
    <dbReference type="NCBI Taxonomy" id="47308"/>
    <lineage>
        <taxon>Eukaryota</taxon>
        <taxon>Metazoa</taxon>
        <taxon>Chordata</taxon>
        <taxon>Craniata</taxon>
        <taxon>Vertebrata</taxon>
        <taxon>Euteleostomi</taxon>
        <taxon>Actinopterygii</taxon>
        <taxon>Neopterygii</taxon>
        <taxon>Teleostei</taxon>
        <taxon>Neoteleostei</taxon>
        <taxon>Acanthomorphata</taxon>
        <taxon>Gobiaria</taxon>
        <taxon>Gobiiformes</taxon>
        <taxon>Gobioidei</taxon>
        <taxon>Gobiidae</taxon>
        <taxon>Benthophilinae</taxon>
        <taxon>Neogobiini</taxon>
        <taxon>Neogobius</taxon>
    </lineage>
</organism>
<evidence type="ECO:0000259" key="6">
    <source>
        <dbReference type="PROSITE" id="PS50119"/>
    </source>
</evidence>
<dbReference type="GO" id="GO:0008270">
    <property type="term" value="F:zinc ion binding"/>
    <property type="evidence" value="ECO:0007669"/>
    <property type="project" value="UniProtKB-KW"/>
</dbReference>
<evidence type="ECO:0000256" key="1">
    <source>
        <dbReference type="ARBA" id="ARBA00022723"/>
    </source>
</evidence>
<dbReference type="PANTHER" id="PTHR25465:SF5">
    <property type="entry name" value="E3 UBIQUITIN_ISG15 LIGASE TRIM25-RELATED"/>
    <property type="match status" value="1"/>
</dbReference>
<dbReference type="Pfam" id="PF25600">
    <property type="entry name" value="TRIM_CC"/>
    <property type="match status" value="1"/>
</dbReference>
<protein>
    <recommendedName>
        <fullName evidence="6">B box-type domain-containing protein</fullName>
    </recommendedName>
</protein>
<dbReference type="InterPro" id="IPR051051">
    <property type="entry name" value="E3_ubiq-ligase_TRIM/RNF"/>
</dbReference>
<keyword evidence="1" id="KW-0479">Metal-binding</keyword>
<keyword evidence="3" id="KW-0862">Zinc</keyword>
<dbReference type="InterPro" id="IPR058030">
    <property type="entry name" value="TRIM8/14/16/25/29/45/65_CC"/>
</dbReference>
<keyword evidence="8" id="KW-1185">Reference proteome</keyword>
<proteinExistence type="predicted"/>
<evidence type="ECO:0000256" key="5">
    <source>
        <dbReference type="SAM" id="Coils"/>
    </source>
</evidence>
<dbReference type="Ensembl" id="ENSNMLT00000000937.1">
    <property type="protein sequence ID" value="ENSNMLP00000000795.1"/>
    <property type="gene ID" value="ENSNMLG00000000667.1"/>
</dbReference>
<reference evidence="7" key="1">
    <citation type="submission" date="2025-08" db="UniProtKB">
        <authorList>
            <consortium name="Ensembl"/>
        </authorList>
    </citation>
    <scope>IDENTIFICATION</scope>
</reference>
<dbReference type="PROSITE" id="PS50119">
    <property type="entry name" value="ZF_BBOX"/>
    <property type="match status" value="1"/>
</dbReference>
<evidence type="ECO:0000256" key="3">
    <source>
        <dbReference type="ARBA" id="ARBA00022833"/>
    </source>
</evidence>
<feature type="domain" description="B box-type" evidence="6">
    <location>
        <begin position="81"/>
        <end position="121"/>
    </location>
</feature>
<evidence type="ECO:0000313" key="8">
    <source>
        <dbReference type="Proteomes" id="UP000694523"/>
    </source>
</evidence>
<dbReference type="SUPFAM" id="SSF57845">
    <property type="entry name" value="B-box zinc-binding domain"/>
    <property type="match status" value="1"/>
</dbReference>
<dbReference type="InterPro" id="IPR043136">
    <property type="entry name" value="B30.2/SPRY_sf"/>
</dbReference>
<accession>A0A8C6S4F6</accession>
<dbReference type="InterPro" id="IPR013320">
    <property type="entry name" value="ConA-like_dom_sf"/>
</dbReference>
<dbReference type="SMART" id="SM00336">
    <property type="entry name" value="BBOX"/>
    <property type="match status" value="2"/>
</dbReference>
<dbReference type="InterPro" id="IPR000315">
    <property type="entry name" value="Znf_B-box"/>
</dbReference>
<dbReference type="SUPFAM" id="SSF49899">
    <property type="entry name" value="Concanavalin A-like lectins/glucanases"/>
    <property type="match status" value="1"/>
</dbReference>
<dbReference type="Gene3D" id="3.30.160.60">
    <property type="entry name" value="Classic Zinc Finger"/>
    <property type="match status" value="1"/>
</dbReference>
<keyword evidence="2 4" id="KW-0863">Zinc-finger</keyword>
<evidence type="ECO:0000256" key="2">
    <source>
        <dbReference type="ARBA" id="ARBA00022771"/>
    </source>
</evidence>
<dbReference type="AlphaFoldDB" id="A0A8C6S4F6"/>